<dbReference type="Proteomes" id="UP001163321">
    <property type="component" value="Chromosome 1"/>
</dbReference>
<protein>
    <submittedName>
        <fullName evidence="1">Uncharacterized protein</fullName>
    </submittedName>
</protein>
<evidence type="ECO:0000313" key="2">
    <source>
        <dbReference type="Proteomes" id="UP001163321"/>
    </source>
</evidence>
<gene>
    <name evidence="1" type="ORF">PsorP6_001670</name>
</gene>
<reference evidence="1 2" key="1">
    <citation type="journal article" date="2022" name="bioRxiv">
        <title>The genome of the oomycete Peronosclerospora sorghi, a cosmopolitan pathogen of maize and sorghum, is inflated with dispersed pseudogenes.</title>
        <authorList>
            <person name="Fletcher K."/>
            <person name="Martin F."/>
            <person name="Isakeit T."/>
            <person name="Cavanaugh K."/>
            <person name="Magill C."/>
            <person name="Michelmore R."/>
        </authorList>
    </citation>
    <scope>NUCLEOTIDE SEQUENCE [LARGE SCALE GENOMIC DNA]</scope>
    <source>
        <strain evidence="1">P6</strain>
    </source>
</reference>
<name>A0ACC0WWA3_9STRA</name>
<accession>A0ACC0WWA3</accession>
<proteinExistence type="predicted"/>
<sequence>MVVSIALVAVLAAFASAQDNSYLPGAWQLTPVTAENTKVLTEALSGNSYSESVGSLRVCYSEVMSLQTQVVAGINYWFNISGCAVYQKVDEHAGGHEYHTGVIATSNQDDKHEMSFDDWCRTAAEQYEGHTQYFQDAATAFLSRLLTRLSLIASMLGQVFDTDGVDGNSSSIRSDLCVLSFKSLRACKTLVGDRTDALVPMGGGVLVQHGGYLLTHHVIAR</sequence>
<keyword evidence="2" id="KW-1185">Reference proteome</keyword>
<dbReference type="EMBL" id="CM047580">
    <property type="protein sequence ID" value="KAI9923213.1"/>
    <property type="molecule type" value="Genomic_DNA"/>
</dbReference>
<comment type="caution">
    <text evidence="1">The sequence shown here is derived from an EMBL/GenBank/DDBJ whole genome shotgun (WGS) entry which is preliminary data.</text>
</comment>
<organism evidence="1 2">
    <name type="scientific">Peronosclerospora sorghi</name>
    <dbReference type="NCBI Taxonomy" id="230839"/>
    <lineage>
        <taxon>Eukaryota</taxon>
        <taxon>Sar</taxon>
        <taxon>Stramenopiles</taxon>
        <taxon>Oomycota</taxon>
        <taxon>Peronosporomycetes</taxon>
        <taxon>Peronosporales</taxon>
        <taxon>Peronosporaceae</taxon>
        <taxon>Peronosclerospora</taxon>
    </lineage>
</organism>
<evidence type="ECO:0000313" key="1">
    <source>
        <dbReference type="EMBL" id="KAI9923213.1"/>
    </source>
</evidence>